<keyword evidence="4" id="KW-1185">Reference proteome</keyword>
<sequence length="153" mass="18492">MFHCDCDFSKESNFKMVDRFRARYRRRPKKWAQERTQESDVYTGLEKSDRELPPSNVINDNTKRRKLRSDESDNPYRRVYGFGPYASSSEFTAPSVSGGPLPVPSIIFEIEEEPTRTWYYCRWTIYWTLWLIALTLTYFIIFRRYYCPLLMEF</sequence>
<dbReference type="Proteomes" id="UP000024404">
    <property type="component" value="Unassembled WGS sequence"/>
</dbReference>
<dbReference type="AlphaFoldDB" id="A0A8R1XUL0"/>
<evidence type="ECO:0000313" key="4">
    <source>
        <dbReference type="Proteomes" id="UP000024404"/>
    </source>
</evidence>
<proteinExistence type="predicted"/>
<dbReference type="OMA" id="WYYCRWT"/>
<dbReference type="EMBL" id="CMVM020000074">
    <property type="status" value="NOT_ANNOTATED_CDS"/>
    <property type="molecule type" value="Genomic_DNA"/>
</dbReference>
<keyword evidence="2" id="KW-0472">Membrane</keyword>
<protein>
    <submittedName>
        <fullName evidence="3">Uncharacterized protein</fullName>
    </submittedName>
</protein>
<feature type="transmembrane region" description="Helical" evidence="2">
    <location>
        <begin position="123"/>
        <end position="142"/>
    </location>
</feature>
<dbReference type="EnsemblMetazoa" id="OVOC2517.1">
    <property type="protein sequence ID" value="OVOC2517.1"/>
    <property type="gene ID" value="WBGene00239326"/>
</dbReference>
<reference evidence="4" key="1">
    <citation type="submission" date="2013-10" db="EMBL/GenBank/DDBJ databases">
        <title>Genome sequencing of Onchocerca volvulus.</title>
        <authorList>
            <person name="Cotton J."/>
            <person name="Tsai J."/>
            <person name="Stanley E."/>
            <person name="Tracey A."/>
            <person name="Holroyd N."/>
            <person name="Lustigman S."/>
            <person name="Berriman M."/>
        </authorList>
    </citation>
    <scope>NUCLEOTIDE SEQUENCE</scope>
</reference>
<name>A0A8R1XUL0_ONCVO</name>
<organism evidence="3 4">
    <name type="scientific">Onchocerca volvulus</name>
    <dbReference type="NCBI Taxonomy" id="6282"/>
    <lineage>
        <taxon>Eukaryota</taxon>
        <taxon>Metazoa</taxon>
        <taxon>Ecdysozoa</taxon>
        <taxon>Nematoda</taxon>
        <taxon>Chromadorea</taxon>
        <taxon>Rhabditida</taxon>
        <taxon>Spirurina</taxon>
        <taxon>Spiruromorpha</taxon>
        <taxon>Filarioidea</taxon>
        <taxon>Onchocercidae</taxon>
        <taxon>Onchocerca</taxon>
    </lineage>
</organism>
<evidence type="ECO:0000313" key="3">
    <source>
        <dbReference type="EnsemblMetazoa" id="OVOC2517.1"/>
    </source>
</evidence>
<feature type="region of interest" description="Disordered" evidence="1">
    <location>
        <begin position="35"/>
        <end position="75"/>
    </location>
</feature>
<reference evidence="3" key="2">
    <citation type="submission" date="2022-06" db="UniProtKB">
        <authorList>
            <consortium name="EnsemblMetazoa"/>
        </authorList>
    </citation>
    <scope>IDENTIFICATION</scope>
</reference>
<evidence type="ECO:0000256" key="2">
    <source>
        <dbReference type="SAM" id="Phobius"/>
    </source>
</evidence>
<keyword evidence="2" id="KW-0812">Transmembrane</keyword>
<evidence type="ECO:0000256" key="1">
    <source>
        <dbReference type="SAM" id="MobiDB-lite"/>
    </source>
</evidence>
<keyword evidence="2" id="KW-1133">Transmembrane helix</keyword>
<accession>A0A8R1XUL0</accession>